<protein>
    <recommendedName>
        <fullName evidence="3">DUF721 domain-containing protein</fullName>
    </recommendedName>
</protein>
<gene>
    <name evidence="1" type="ORF">SNE35_00790</name>
</gene>
<evidence type="ECO:0000313" key="1">
    <source>
        <dbReference type="EMBL" id="MDY0743016.1"/>
    </source>
</evidence>
<evidence type="ECO:0000313" key="2">
    <source>
        <dbReference type="Proteomes" id="UP001285263"/>
    </source>
</evidence>
<reference evidence="1 2" key="1">
    <citation type="submission" date="2023-11" db="EMBL/GenBank/DDBJ databases">
        <title>Paucibacter sp. nov., isolated from fresh soil in Korea.</title>
        <authorList>
            <person name="Le N.T.T."/>
        </authorList>
    </citation>
    <scope>NUCLEOTIDE SEQUENCE [LARGE SCALE GENOMIC DNA]</scope>
    <source>
        <strain evidence="1 2">R3-3</strain>
    </source>
</reference>
<proteinExistence type="predicted"/>
<evidence type="ECO:0008006" key="3">
    <source>
        <dbReference type="Google" id="ProtNLM"/>
    </source>
</evidence>
<sequence length="112" mass="12296">MRAPPRPASRNAPQVPEPLPIARALGGHEALARLGRLIRESNRRMEIVAPCLPGALTRFVQAGPVDEEAWTLLAANAAVAAKLRHMQPRMEELLAEQGLQPTRVRVKVQKQS</sequence>
<comment type="caution">
    <text evidence="1">The sequence shown here is derived from an EMBL/GenBank/DDBJ whole genome shotgun (WGS) entry which is preliminary data.</text>
</comment>
<name>A0ABU5D9Q7_9BURK</name>
<organism evidence="1 2">
    <name type="scientific">Roseateles agri</name>
    <dbReference type="NCBI Taxonomy" id="3098619"/>
    <lineage>
        <taxon>Bacteria</taxon>
        <taxon>Pseudomonadati</taxon>
        <taxon>Pseudomonadota</taxon>
        <taxon>Betaproteobacteria</taxon>
        <taxon>Burkholderiales</taxon>
        <taxon>Sphaerotilaceae</taxon>
        <taxon>Roseateles</taxon>
    </lineage>
</organism>
<dbReference type="EMBL" id="JAXCLA010000001">
    <property type="protein sequence ID" value="MDY0743016.1"/>
    <property type="molecule type" value="Genomic_DNA"/>
</dbReference>
<dbReference type="Proteomes" id="UP001285263">
    <property type="component" value="Unassembled WGS sequence"/>
</dbReference>
<accession>A0ABU5D9Q7</accession>
<dbReference type="RefSeq" id="WP_320420832.1">
    <property type="nucleotide sequence ID" value="NZ_JAXCLA010000001.1"/>
</dbReference>
<keyword evidence="2" id="KW-1185">Reference proteome</keyword>